<feature type="domain" description="PUA" evidence="9">
    <location>
        <begin position="283"/>
        <end position="366"/>
    </location>
</feature>
<dbReference type="GO" id="GO:0004349">
    <property type="term" value="F:glutamate 5-kinase activity"/>
    <property type="evidence" value="ECO:0007669"/>
    <property type="project" value="UniProtKB-UniRule"/>
</dbReference>
<dbReference type="EMBL" id="FQWY01000042">
    <property type="protein sequence ID" value="SHH20545.1"/>
    <property type="molecule type" value="Genomic_DNA"/>
</dbReference>
<name>A0A1M5R285_9FIRM</name>
<feature type="binding site" evidence="8">
    <location>
        <position position="56"/>
    </location>
    <ligand>
        <name>substrate</name>
    </ligand>
</feature>
<dbReference type="RefSeq" id="WP_073093245.1">
    <property type="nucleotide sequence ID" value="NZ_FQWY01000042.1"/>
</dbReference>
<keyword evidence="3 8" id="KW-0641">Proline biosynthesis</keyword>
<dbReference type="InterPro" id="IPR005715">
    <property type="entry name" value="Glu_5kinase/COase_Synthase"/>
</dbReference>
<keyword evidence="1 8" id="KW-0963">Cytoplasm</keyword>
<dbReference type="SUPFAM" id="SSF53633">
    <property type="entry name" value="Carbamate kinase-like"/>
    <property type="match status" value="1"/>
</dbReference>
<keyword evidence="5 8" id="KW-0547">Nucleotide-binding</keyword>
<evidence type="ECO:0000256" key="7">
    <source>
        <dbReference type="ARBA" id="ARBA00022840"/>
    </source>
</evidence>
<dbReference type="Gene3D" id="2.30.130.10">
    <property type="entry name" value="PUA domain"/>
    <property type="match status" value="1"/>
</dbReference>
<comment type="subcellular location">
    <subcellularLocation>
        <location evidence="8">Cytoplasm</location>
    </subcellularLocation>
</comment>
<evidence type="ECO:0000256" key="4">
    <source>
        <dbReference type="ARBA" id="ARBA00022679"/>
    </source>
</evidence>
<dbReference type="PROSITE" id="PS00902">
    <property type="entry name" value="GLUTAMATE_5_KINASE"/>
    <property type="match status" value="1"/>
</dbReference>
<evidence type="ECO:0000256" key="2">
    <source>
        <dbReference type="ARBA" id="ARBA00022605"/>
    </source>
</evidence>
<protein>
    <recommendedName>
        <fullName evidence="8">Glutamate 5-kinase</fullName>
        <ecNumber evidence="8">2.7.2.11</ecNumber>
    </recommendedName>
    <alternativeName>
        <fullName evidence="8">Gamma-glutamyl kinase</fullName>
        <shortName evidence="8">GK</shortName>
    </alternativeName>
</protein>
<sequence length="375" mass="41611">MIERKDLNKCRRIVIKVGTSTLTYKNGQLNLKRIDKLVRQMADLHNQDKEVLLVSSGAIGVGASRMGLKKVPLTMPEKQALAAIGQGALLHIYEKIFAEYGKTVAQVLLTRGDFDERIRYLNATNALLAILHMGVIPIINENDTVVVEEIRFGDNDTLSALVAGVVDADLLIILSDVDGLYDRDPRRDKDALLLSEVYEITEEIEENSKSKGSRFSSGGMYTKLKAARMCMAAGIPMLIANSEEDNVITRLMEGEKLGTLFVPREEKMQARKKWIAFGRLPQGEIVVDDGAKEALLAKGKSLLPSGVVEVRGDFQPGEVVKVLTLEGREIARGLTNYGAEEIRLIAGKNTRSIEKILGYKDYDEVIHRNNLWVEC</sequence>
<comment type="similarity">
    <text evidence="8">Belongs to the glutamate 5-kinase family.</text>
</comment>
<evidence type="ECO:0000313" key="10">
    <source>
        <dbReference type="EMBL" id="SHH20545.1"/>
    </source>
</evidence>
<dbReference type="InterPro" id="IPR015947">
    <property type="entry name" value="PUA-like_sf"/>
</dbReference>
<accession>A0A1M5R285</accession>
<gene>
    <name evidence="8" type="primary">proB</name>
    <name evidence="10" type="ORF">SAMN02745221_01921</name>
</gene>
<dbReference type="PANTHER" id="PTHR43654:SF1">
    <property type="entry name" value="ISOPENTENYL PHOSPHATE KINASE"/>
    <property type="match status" value="1"/>
</dbReference>
<keyword evidence="11" id="KW-1185">Reference proteome</keyword>
<dbReference type="Pfam" id="PF00696">
    <property type="entry name" value="AA_kinase"/>
    <property type="match status" value="1"/>
</dbReference>
<comment type="function">
    <text evidence="8">Catalyzes the transfer of a phosphate group to glutamate to form L-glutamate 5-phosphate.</text>
</comment>
<dbReference type="InterPro" id="IPR019797">
    <property type="entry name" value="Glutamate_5-kinase_CS"/>
</dbReference>
<dbReference type="GO" id="GO:0003723">
    <property type="term" value="F:RNA binding"/>
    <property type="evidence" value="ECO:0007669"/>
    <property type="project" value="InterPro"/>
</dbReference>
<dbReference type="PIRSF" id="PIRSF000729">
    <property type="entry name" value="GK"/>
    <property type="match status" value="1"/>
</dbReference>
<proteinExistence type="inferred from homology"/>
<dbReference type="GO" id="GO:0005829">
    <property type="term" value="C:cytosol"/>
    <property type="evidence" value="ECO:0007669"/>
    <property type="project" value="TreeGrafter"/>
</dbReference>
<dbReference type="PRINTS" id="PR00474">
    <property type="entry name" value="GLU5KINASE"/>
</dbReference>
<evidence type="ECO:0000256" key="1">
    <source>
        <dbReference type="ARBA" id="ARBA00022490"/>
    </source>
</evidence>
<feature type="binding site" evidence="8">
    <location>
        <begin position="217"/>
        <end position="223"/>
    </location>
    <ligand>
        <name>ATP</name>
        <dbReference type="ChEBI" id="CHEBI:30616"/>
    </ligand>
</feature>
<dbReference type="Pfam" id="PF01472">
    <property type="entry name" value="PUA"/>
    <property type="match status" value="1"/>
</dbReference>
<dbReference type="GO" id="GO:0055129">
    <property type="term" value="P:L-proline biosynthetic process"/>
    <property type="evidence" value="ECO:0007669"/>
    <property type="project" value="UniProtKB-UniRule"/>
</dbReference>
<feature type="binding site" evidence="8">
    <location>
        <position position="143"/>
    </location>
    <ligand>
        <name>substrate</name>
    </ligand>
</feature>
<dbReference type="InterPro" id="IPR036393">
    <property type="entry name" value="AceGlu_kinase-like_sf"/>
</dbReference>
<dbReference type="SUPFAM" id="SSF88697">
    <property type="entry name" value="PUA domain-like"/>
    <property type="match status" value="1"/>
</dbReference>
<dbReference type="InterPro" id="IPR011529">
    <property type="entry name" value="Glu_5kinase"/>
</dbReference>
<keyword evidence="6 8" id="KW-0418">Kinase</keyword>
<dbReference type="InterPro" id="IPR041739">
    <property type="entry name" value="G5K_ProB"/>
</dbReference>
<dbReference type="SMART" id="SM00359">
    <property type="entry name" value="PUA"/>
    <property type="match status" value="1"/>
</dbReference>
<dbReference type="FunFam" id="3.40.1160.10:FF:000018">
    <property type="entry name" value="Glutamate 5-kinase"/>
    <property type="match status" value="1"/>
</dbReference>
<dbReference type="NCBIfam" id="TIGR01027">
    <property type="entry name" value="proB"/>
    <property type="match status" value="1"/>
</dbReference>
<dbReference type="UniPathway" id="UPA00098">
    <property type="reaction ID" value="UER00359"/>
</dbReference>
<dbReference type="AlphaFoldDB" id="A0A1M5R285"/>
<keyword evidence="7 8" id="KW-0067">ATP-binding</keyword>
<dbReference type="GO" id="GO:0005524">
    <property type="term" value="F:ATP binding"/>
    <property type="evidence" value="ECO:0007669"/>
    <property type="project" value="UniProtKB-KW"/>
</dbReference>
<dbReference type="InterPro" id="IPR001048">
    <property type="entry name" value="Asp/Glu/Uridylate_kinase"/>
</dbReference>
<comment type="pathway">
    <text evidence="8">Amino-acid biosynthesis; L-proline biosynthesis; L-glutamate 5-semialdehyde from L-glutamate: step 1/2.</text>
</comment>
<dbReference type="FunFam" id="2.30.130.10:FF:000007">
    <property type="entry name" value="Glutamate 5-kinase"/>
    <property type="match status" value="1"/>
</dbReference>
<reference evidence="11" key="1">
    <citation type="submission" date="2016-11" db="EMBL/GenBank/DDBJ databases">
        <authorList>
            <person name="Varghese N."/>
            <person name="Submissions S."/>
        </authorList>
    </citation>
    <scope>NUCLEOTIDE SEQUENCE [LARGE SCALE GENOMIC DNA]</scope>
    <source>
        <strain evidence="11">DSM 11003</strain>
    </source>
</reference>
<evidence type="ECO:0000256" key="8">
    <source>
        <dbReference type="HAMAP-Rule" id="MF_00456"/>
    </source>
</evidence>
<feature type="binding site" evidence="8">
    <location>
        <begin position="175"/>
        <end position="176"/>
    </location>
    <ligand>
        <name>ATP</name>
        <dbReference type="ChEBI" id="CHEBI:30616"/>
    </ligand>
</feature>
<organism evidence="10 11">
    <name type="scientific">Thermosyntropha lipolytica DSM 11003</name>
    <dbReference type="NCBI Taxonomy" id="1123382"/>
    <lineage>
        <taxon>Bacteria</taxon>
        <taxon>Bacillati</taxon>
        <taxon>Bacillota</taxon>
        <taxon>Clostridia</taxon>
        <taxon>Eubacteriales</taxon>
        <taxon>Syntrophomonadaceae</taxon>
        <taxon>Thermosyntropha</taxon>
    </lineage>
</organism>
<dbReference type="InterPro" id="IPR002478">
    <property type="entry name" value="PUA"/>
</dbReference>
<dbReference type="PANTHER" id="PTHR43654">
    <property type="entry name" value="GLUTAMATE 5-KINASE"/>
    <property type="match status" value="1"/>
</dbReference>
<dbReference type="InterPro" id="IPR036974">
    <property type="entry name" value="PUA_sf"/>
</dbReference>
<dbReference type="Gene3D" id="3.40.1160.10">
    <property type="entry name" value="Acetylglutamate kinase-like"/>
    <property type="match status" value="2"/>
</dbReference>
<dbReference type="InterPro" id="IPR001057">
    <property type="entry name" value="Glu/AcGlu_kinase"/>
</dbReference>
<evidence type="ECO:0000256" key="5">
    <source>
        <dbReference type="ARBA" id="ARBA00022741"/>
    </source>
</evidence>
<keyword evidence="2 8" id="KW-0028">Amino-acid biosynthesis</keyword>
<feature type="binding site" evidence="8">
    <location>
        <position position="155"/>
    </location>
    <ligand>
        <name>substrate</name>
    </ligand>
</feature>
<comment type="catalytic activity">
    <reaction evidence="8">
        <text>L-glutamate + ATP = L-glutamyl 5-phosphate + ADP</text>
        <dbReference type="Rhea" id="RHEA:14877"/>
        <dbReference type="ChEBI" id="CHEBI:29985"/>
        <dbReference type="ChEBI" id="CHEBI:30616"/>
        <dbReference type="ChEBI" id="CHEBI:58274"/>
        <dbReference type="ChEBI" id="CHEBI:456216"/>
        <dbReference type="EC" id="2.7.2.11"/>
    </reaction>
</comment>
<dbReference type="HAMAP" id="MF_00456">
    <property type="entry name" value="ProB"/>
    <property type="match status" value="1"/>
</dbReference>
<dbReference type="CDD" id="cd04242">
    <property type="entry name" value="AAK_G5K_ProB"/>
    <property type="match status" value="1"/>
</dbReference>
<feature type="binding site" evidence="8">
    <location>
        <position position="16"/>
    </location>
    <ligand>
        <name>ATP</name>
        <dbReference type="ChEBI" id="CHEBI:30616"/>
    </ligand>
</feature>
<dbReference type="CDD" id="cd21157">
    <property type="entry name" value="PUA_G5K"/>
    <property type="match status" value="1"/>
</dbReference>
<dbReference type="PROSITE" id="PS50890">
    <property type="entry name" value="PUA"/>
    <property type="match status" value="1"/>
</dbReference>
<dbReference type="STRING" id="1123382.SAMN02745221_01921"/>
<evidence type="ECO:0000313" key="11">
    <source>
        <dbReference type="Proteomes" id="UP000242329"/>
    </source>
</evidence>
<evidence type="ECO:0000256" key="6">
    <source>
        <dbReference type="ARBA" id="ARBA00022777"/>
    </source>
</evidence>
<dbReference type="EC" id="2.7.2.11" evidence="8"/>
<evidence type="ECO:0000259" key="9">
    <source>
        <dbReference type="SMART" id="SM00359"/>
    </source>
</evidence>
<dbReference type="OrthoDB" id="9804434at2"/>
<evidence type="ECO:0000256" key="3">
    <source>
        <dbReference type="ARBA" id="ARBA00022650"/>
    </source>
</evidence>
<keyword evidence="4 8" id="KW-0808">Transferase</keyword>
<dbReference type="Proteomes" id="UP000242329">
    <property type="component" value="Unassembled WGS sequence"/>
</dbReference>